<reference evidence="2" key="1">
    <citation type="submission" date="2015-11" db="EMBL/GenBank/DDBJ databases">
        <title>De novo transcriptome assembly of four potential Pierce s Disease insect vectors from Arizona vineyards.</title>
        <authorList>
            <person name="Tassone E.E."/>
        </authorList>
    </citation>
    <scope>NUCLEOTIDE SEQUENCE</scope>
</reference>
<evidence type="ECO:0000256" key="1">
    <source>
        <dbReference type="SAM" id="MobiDB-lite"/>
    </source>
</evidence>
<protein>
    <submittedName>
        <fullName evidence="2">Uncharacterized protein</fullName>
    </submittedName>
</protein>
<feature type="region of interest" description="Disordered" evidence="1">
    <location>
        <begin position="85"/>
        <end position="129"/>
    </location>
</feature>
<feature type="region of interest" description="Disordered" evidence="1">
    <location>
        <begin position="241"/>
        <end position="271"/>
    </location>
</feature>
<name>A0A1B6L5P0_9HEMI</name>
<dbReference type="EMBL" id="GEBQ01021026">
    <property type="protein sequence ID" value="JAT18951.1"/>
    <property type="molecule type" value="Transcribed_RNA"/>
</dbReference>
<feature type="non-terminal residue" evidence="2">
    <location>
        <position position="1"/>
    </location>
</feature>
<feature type="region of interest" description="Disordered" evidence="1">
    <location>
        <begin position="1"/>
        <end position="36"/>
    </location>
</feature>
<feature type="region of interest" description="Disordered" evidence="1">
    <location>
        <begin position="443"/>
        <end position="481"/>
    </location>
</feature>
<sequence>PSCSPREPMASPKSDYPPLYSAPSLPYRSPSVNSYDAPLSPYPAHMSYYDTSKSLTEQYRSTQPVTEKSISSTYPVKKRIYNEVESPARSSPEINTAYRGGSFTPTRNAIENDRSFTPTPGRIPTQPNSRHTYAPEALALGLHNISQHLMDHYTEERLLSATYFGEGIYGKNTPSTTSIPHPMFPPSSGVMTSAGFPRNDRDYSRNNFSETRPAKVSESSVLYSNTLAPTTQTPVINYSGRNAEMMSPDNPRSSSPLNYSNNPSSNSLSVKTSSQSNMCYISRSAPQGSTKINESPLDFAKVSQNEKAKAKDSTILSYPANRQISESLPPKVSSPYTRTLSELSAPSINFNHSQDLVSSKLSVPPSPLSYPTQQDILAGKVNYSHPMTDLARFNYHSVGFNHPMSDLIQAKATSGSYSNRPVDLMTAGYNRPIADAYQQVTRSNTVSKPSEPTSVKPLVVKKSSKKRKTSDTPSGIPTGFQQYLGQSSSEAIALKTTSVVPGSAFNFGPAPLKDSYTSYLEDMRTSGYFAPHPDTSASTKSSSPGPHPPASPFQYLSHPPSRPLSYPHPFMDASYQQFIQKHPEELLRPMVLHQGLLPPTGYPPGYLGMHDAINRSSWL</sequence>
<feature type="compositionally biased region" description="Low complexity" evidence="1">
    <location>
        <begin position="14"/>
        <end position="31"/>
    </location>
</feature>
<accession>A0A1B6L5P0</accession>
<organism evidence="2">
    <name type="scientific">Graphocephala atropunctata</name>
    <dbReference type="NCBI Taxonomy" id="36148"/>
    <lineage>
        <taxon>Eukaryota</taxon>
        <taxon>Metazoa</taxon>
        <taxon>Ecdysozoa</taxon>
        <taxon>Arthropoda</taxon>
        <taxon>Hexapoda</taxon>
        <taxon>Insecta</taxon>
        <taxon>Pterygota</taxon>
        <taxon>Neoptera</taxon>
        <taxon>Paraneoptera</taxon>
        <taxon>Hemiptera</taxon>
        <taxon>Auchenorrhyncha</taxon>
        <taxon>Membracoidea</taxon>
        <taxon>Cicadellidae</taxon>
        <taxon>Cicadellinae</taxon>
        <taxon>Cicadellini</taxon>
        <taxon>Graphocephala</taxon>
    </lineage>
</organism>
<gene>
    <name evidence="2" type="ORF">g.51035</name>
</gene>
<feature type="compositionally biased region" description="Low complexity" evidence="1">
    <location>
        <begin position="250"/>
        <end position="269"/>
    </location>
</feature>
<feature type="compositionally biased region" description="Low complexity" evidence="1">
    <location>
        <begin position="452"/>
        <end position="461"/>
    </location>
</feature>
<proteinExistence type="predicted"/>
<dbReference type="AlphaFoldDB" id="A0A1B6L5P0"/>
<evidence type="ECO:0000313" key="2">
    <source>
        <dbReference type="EMBL" id="JAT18951.1"/>
    </source>
</evidence>
<feature type="region of interest" description="Disordered" evidence="1">
    <location>
        <begin position="527"/>
        <end position="558"/>
    </location>
</feature>